<dbReference type="OrthoDB" id="9804380at2"/>
<reference evidence="2 3" key="1">
    <citation type="submission" date="2016-10" db="EMBL/GenBank/DDBJ databases">
        <authorList>
            <person name="Cai Z."/>
        </authorList>
    </citation>
    <scope>NUCLEOTIDE SEQUENCE [LARGE SCALE GENOMIC DNA]</scope>
    <source>
        <strain evidence="2 3">CGMCC 1.10826</strain>
    </source>
</reference>
<dbReference type="InterPro" id="IPR027417">
    <property type="entry name" value="P-loop_NTPase"/>
</dbReference>
<dbReference type="SUPFAM" id="SSF52540">
    <property type="entry name" value="P-loop containing nucleoside triphosphate hydrolases"/>
    <property type="match status" value="1"/>
</dbReference>
<gene>
    <name evidence="2" type="ORF">SAMN05216184_11930</name>
</gene>
<evidence type="ECO:0000256" key="1">
    <source>
        <dbReference type="SAM" id="MobiDB-lite"/>
    </source>
</evidence>
<dbReference type="RefSeq" id="WP_110853771.1">
    <property type="nucleotide sequence ID" value="NZ_QKLZ01000019.1"/>
</dbReference>
<feature type="region of interest" description="Disordered" evidence="1">
    <location>
        <begin position="474"/>
        <end position="494"/>
    </location>
</feature>
<dbReference type="EMBL" id="UETB01000019">
    <property type="protein sequence ID" value="SSA46912.1"/>
    <property type="molecule type" value="Genomic_DNA"/>
</dbReference>
<evidence type="ECO:0000313" key="2">
    <source>
        <dbReference type="EMBL" id="SSA46912.1"/>
    </source>
</evidence>
<dbReference type="Gene3D" id="3.40.50.300">
    <property type="entry name" value="P-loop containing nucleotide triphosphate hydrolases"/>
    <property type="match status" value="1"/>
</dbReference>
<keyword evidence="3" id="KW-1185">Reference proteome</keyword>
<dbReference type="AlphaFoldDB" id="A0A2Y9C0V1"/>
<evidence type="ECO:0000313" key="3">
    <source>
        <dbReference type="Proteomes" id="UP000250222"/>
    </source>
</evidence>
<protein>
    <recommendedName>
        <fullName evidence="4">AAA-like domain-containing protein</fullName>
    </recommendedName>
</protein>
<proteinExistence type="predicted"/>
<dbReference type="Proteomes" id="UP000250222">
    <property type="component" value="Unassembled WGS sequence"/>
</dbReference>
<evidence type="ECO:0008006" key="4">
    <source>
        <dbReference type="Google" id="ProtNLM"/>
    </source>
</evidence>
<name>A0A2Y9C0V1_9MICO</name>
<organism evidence="2 3">
    <name type="scientific">Georgenia satyanarayanai</name>
    <dbReference type="NCBI Taxonomy" id="860221"/>
    <lineage>
        <taxon>Bacteria</taxon>
        <taxon>Bacillati</taxon>
        <taxon>Actinomycetota</taxon>
        <taxon>Actinomycetes</taxon>
        <taxon>Micrococcales</taxon>
        <taxon>Bogoriellaceae</taxon>
        <taxon>Georgenia</taxon>
    </lineage>
</organism>
<sequence>MRPRRPPMRGWLGRGRGESVYLQTPPEWRGTTVQVCGLWPFAIGAGTPMVGVPFGRHIHTGATLCCDPISWYQRANLIGNPSVFFLGRPGLGKTSAVMRMAVGLSGYGVIPLVLGDTRPDYIKMVDRLGGQVITLGRNRGALNVLDPGEAPDAAARLRAAGFGREAEEVLADAHGLRLNMLSSLITVLRKSAPTAREETILARALTWLDEHHDGVPVIPDLLQVVRAAPAELREAALDRGAATRYQEVTEELEAALVALGPGGKFGDVFAKPTTQPMRRDRAVVYDVSAIPQSDSDLRAVALLASWSAGFAVVNIAQVLADVGLETRRHYFVVLDELHQALKAGPGLVDRVDYLTRLNRTVGVGLAMITHTMKDLRSLPLEEDRQKAMGFIERAGFIVCGGLPLSEMPLLSSVVGLSREEQELLGGWQDPPAWDTKEGREAPPPGLGKFLVKVGGRPGIPVDLTLTAAEKSLHMSSARWTERSRTGLLGQEAPQ</sequence>
<accession>A0A2Y9C0V1</accession>